<dbReference type="PANTHER" id="PTHR12360">
    <property type="entry name" value="NUCLEAR TRANSCRIPTION FACTOR, X-BOX BINDING 1 NFX1"/>
    <property type="match status" value="1"/>
</dbReference>
<dbReference type="GO" id="GO:0008270">
    <property type="term" value="F:zinc ion binding"/>
    <property type="evidence" value="ECO:0007669"/>
    <property type="project" value="UniProtKB-KW"/>
</dbReference>
<feature type="domain" description="TAZ-type" evidence="11">
    <location>
        <begin position="362"/>
        <end position="478"/>
    </location>
</feature>
<evidence type="ECO:0000256" key="1">
    <source>
        <dbReference type="ARBA" id="ARBA00007269"/>
    </source>
</evidence>
<feature type="zinc finger region" description="TAZ-type" evidence="6">
    <location>
        <begin position="362"/>
        <end position="478"/>
    </location>
</feature>
<dbReference type="SUPFAM" id="SSF57850">
    <property type="entry name" value="RING/U-box"/>
    <property type="match status" value="1"/>
</dbReference>
<proteinExistence type="inferred from homology"/>
<comment type="similarity">
    <text evidence="1">Belongs to the NFX1 family.</text>
</comment>
<dbReference type="PROSITE" id="PS50089">
    <property type="entry name" value="ZF_RING_2"/>
    <property type="match status" value="1"/>
</dbReference>
<feature type="compositionally biased region" description="Polar residues" evidence="8">
    <location>
        <begin position="21"/>
        <end position="38"/>
    </location>
</feature>
<dbReference type="SMART" id="SM00438">
    <property type="entry name" value="ZnF_NFX"/>
    <property type="match status" value="10"/>
</dbReference>
<feature type="compositionally biased region" description="Basic residues" evidence="8">
    <location>
        <begin position="1"/>
        <end position="10"/>
    </location>
</feature>
<dbReference type="InterPro" id="IPR000197">
    <property type="entry name" value="Znf_TAZ"/>
</dbReference>
<dbReference type="InterPro" id="IPR000967">
    <property type="entry name" value="Znf_NFX1"/>
</dbReference>
<dbReference type="InterPro" id="IPR034078">
    <property type="entry name" value="NFX1_fam"/>
</dbReference>
<keyword evidence="2 6" id="KW-0479">Metal-binding</keyword>
<evidence type="ECO:0000313" key="13">
    <source>
        <dbReference type="Proteomes" id="UP000594262"/>
    </source>
</evidence>
<evidence type="ECO:0000259" key="10">
    <source>
        <dbReference type="PROSITE" id="PS50089"/>
    </source>
</evidence>
<dbReference type="EnsemblMetazoa" id="CLYHEMT005256.1">
    <property type="protein sequence ID" value="CLYHEMP005256.1"/>
    <property type="gene ID" value="CLYHEMG005256"/>
</dbReference>
<dbReference type="AlphaFoldDB" id="A0A7M5V8B8"/>
<dbReference type="GO" id="GO:0005634">
    <property type="term" value="C:nucleus"/>
    <property type="evidence" value="ECO:0007669"/>
    <property type="project" value="InterPro"/>
</dbReference>
<evidence type="ECO:0000313" key="12">
    <source>
        <dbReference type="EnsemblMetazoa" id="CLYHEMP005256.1"/>
    </source>
</evidence>
<dbReference type="GeneID" id="136818153"/>
<keyword evidence="9" id="KW-0812">Transmembrane</keyword>
<keyword evidence="3" id="KW-0677">Repeat</keyword>
<dbReference type="OrthoDB" id="536399at2759"/>
<organism evidence="12 13">
    <name type="scientific">Clytia hemisphaerica</name>
    <dbReference type="NCBI Taxonomy" id="252671"/>
    <lineage>
        <taxon>Eukaryota</taxon>
        <taxon>Metazoa</taxon>
        <taxon>Cnidaria</taxon>
        <taxon>Hydrozoa</taxon>
        <taxon>Hydroidolina</taxon>
        <taxon>Leptothecata</taxon>
        <taxon>Obeliida</taxon>
        <taxon>Clytiidae</taxon>
        <taxon>Clytia</taxon>
    </lineage>
</organism>
<evidence type="ECO:0000256" key="3">
    <source>
        <dbReference type="ARBA" id="ARBA00022737"/>
    </source>
</evidence>
<feature type="coiled-coil region" evidence="7">
    <location>
        <begin position="786"/>
        <end position="825"/>
    </location>
</feature>
<evidence type="ECO:0000256" key="7">
    <source>
        <dbReference type="SAM" id="Coils"/>
    </source>
</evidence>
<dbReference type="Proteomes" id="UP000594262">
    <property type="component" value="Unplaced"/>
</dbReference>
<reference evidence="12" key="1">
    <citation type="submission" date="2021-01" db="UniProtKB">
        <authorList>
            <consortium name="EnsemblMetazoa"/>
        </authorList>
    </citation>
    <scope>IDENTIFICATION</scope>
</reference>
<evidence type="ECO:0000256" key="8">
    <source>
        <dbReference type="SAM" id="MobiDB-lite"/>
    </source>
</evidence>
<feature type="region of interest" description="Disordered" evidence="8">
    <location>
        <begin position="1"/>
        <end position="51"/>
    </location>
</feature>
<dbReference type="GO" id="GO:0000981">
    <property type="term" value="F:DNA-binding transcription factor activity, RNA polymerase II-specific"/>
    <property type="evidence" value="ECO:0007669"/>
    <property type="project" value="TreeGrafter"/>
</dbReference>
<dbReference type="CDD" id="cd16697">
    <property type="entry name" value="RING-CH-C4HC3_NFXL1"/>
    <property type="match status" value="1"/>
</dbReference>
<evidence type="ECO:0000259" key="11">
    <source>
        <dbReference type="PROSITE" id="PS50134"/>
    </source>
</evidence>
<keyword evidence="9" id="KW-0472">Membrane</keyword>
<evidence type="ECO:0000256" key="6">
    <source>
        <dbReference type="PROSITE-ProRule" id="PRU00203"/>
    </source>
</evidence>
<keyword evidence="7" id="KW-0175">Coiled coil</keyword>
<evidence type="ECO:0008006" key="14">
    <source>
        <dbReference type="Google" id="ProtNLM"/>
    </source>
</evidence>
<dbReference type="RefSeq" id="XP_066930613.1">
    <property type="nucleotide sequence ID" value="XM_067074512.1"/>
</dbReference>
<feature type="transmembrane region" description="Helical" evidence="9">
    <location>
        <begin position="846"/>
        <end position="866"/>
    </location>
</feature>
<dbReference type="PANTHER" id="PTHR12360:SF1">
    <property type="entry name" value="NF-X1-TYPE ZINC FINGER PROTEIN NFXL1"/>
    <property type="match status" value="1"/>
</dbReference>
<keyword evidence="9" id="KW-1133">Transmembrane helix</keyword>
<dbReference type="Pfam" id="PF01422">
    <property type="entry name" value="zf-NF-X1"/>
    <property type="match status" value="11"/>
</dbReference>
<keyword evidence="13" id="KW-1185">Reference proteome</keyword>
<dbReference type="GO" id="GO:0000977">
    <property type="term" value="F:RNA polymerase II transcription regulatory region sequence-specific DNA binding"/>
    <property type="evidence" value="ECO:0007669"/>
    <property type="project" value="TreeGrafter"/>
</dbReference>
<sequence length="867" mass="97909">MNFSRGRGRGRGSNNQNQNNAVQSPWSSTTKTLASTGTVRPGHKKENLENKNRMIDMQSRYGKILDDMEASDSSDEEIHNEQIISKLTKNFDSSLDGVEEIHQSQMVQDILQTGAICCLVCIETVKRLNAIWSCTKCFSIFHLQCIQKWAREGIGRQAIQAEGDLRDVKFMWNCPKCRHEYSQNENPTKYMCYCGKEEDPPFDPWIVPHSCGNKCERLLQPECGHECLLLCHPGACPPCPKTIKSKCYCGKSSPVLKRCSQKFWSCGNVCGQKLPCGQHVCEQVCHSGECPPCPKTSEKKCMCGKKKAIRKCAENVWSCQQACNKALSCDHHVCEKECHSEDCGDCPRGGNRFCPCGKTEIQLPCTEDVNTCVDTCMKPLNCQLHKCSKKCHFGSCESCLQVVEKSCRCGKKKKLVPCSQPLSCESKCTKTRSCGRHPCKKKCCNGSCPPCEQVCNRNLNCRNHKCPSPCHQGLCYPCPESKKVTCFCGSNSITTPCGKEKSVKPPRCKKQCTIPSDCHHEKRENHRCHFGRCPPCKKACGKVFECGHSCPDLCHDQVRDKDAENRNLLRGINGKRGNKEIYVALPCQPCRAPVKKLCLGEHDFREFPCSEVVEYACQTPCGRRLACGNHTCTKKCHLVKGKPEQGKAGSNCEKCKEMCRKERPAGCVHDCKLPCHPGDCPPCETHLKMFCHCKALQVYLKCWEFHEADEKRRDEMLCCTVRCQRIISCGHACSKICHKGPCSLANECQEKKKVKCKCGRKKKDLPCIEVDEDTQMDCDDKCKEIKAKKNMSKQQEEKERRDAELRAQQEELEKFERKKQGRKRKAKQEIVDVKTEEGFFKLYGKWIGISILLIVFIAFCVQISMAA</sequence>
<accession>A0A7M5V8B8</accession>
<evidence type="ECO:0000256" key="4">
    <source>
        <dbReference type="ARBA" id="ARBA00022771"/>
    </source>
</evidence>
<keyword evidence="5 6" id="KW-0862">Zinc</keyword>
<protein>
    <recommendedName>
        <fullName evidence="14">NF-X1-type zinc finger protein NFXL1</fullName>
    </recommendedName>
</protein>
<evidence type="ECO:0000256" key="2">
    <source>
        <dbReference type="ARBA" id="ARBA00022723"/>
    </source>
</evidence>
<evidence type="ECO:0000256" key="5">
    <source>
        <dbReference type="ARBA" id="ARBA00022833"/>
    </source>
</evidence>
<dbReference type="PROSITE" id="PS50134">
    <property type="entry name" value="ZF_TAZ"/>
    <property type="match status" value="1"/>
</dbReference>
<name>A0A7M5V8B8_9CNID</name>
<dbReference type="InterPro" id="IPR001841">
    <property type="entry name" value="Znf_RING"/>
</dbReference>
<feature type="domain" description="RING-type" evidence="10">
    <location>
        <begin position="118"/>
        <end position="178"/>
    </location>
</feature>
<dbReference type="CDD" id="cd06008">
    <property type="entry name" value="NF-X1-zinc-finger"/>
    <property type="match status" value="6"/>
</dbReference>
<keyword evidence="4 6" id="KW-0863">Zinc-finger</keyword>
<evidence type="ECO:0000256" key="9">
    <source>
        <dbReference type="SAM" id="Phobius"/>
    </source>
</evidence>